<dbReference type="OrthoDB" id="8067602at2759"/>
<name>B4QV71_DROSI</name>
<dbReference type="EMBL" id="CM000364">
    <property type="protein sequence ID" value="EDX13477.1"/>
    <property type="molecule type" value="Genomic_DNA"/>
</dbReference>
<evidence type="ECO:0000313" key="2">
    <source>
        <dbReference type="Proteomes" id="UP000000304"/>
    </source>
</evidence>
<dbReference type="AlphaFoldDB" id="B4QV71"/>
<dbReference type="HOGENOM" id="CLU_1050784_0_0_1"/>
<reference evidence="1 2" key="1">
    <citation type="journal article" date="2007" name="Nature">
        <title>Evolution of genes and genomes on the Drosophila phylogeny.</title>
        <authorList>
            <consortium name="Drosophila 12 Genomes Consortium"/>
            <person name="Clark A.G."/>
            <person name="Eisen M.B."/>
            <person name="Smith D.R."/>
            <person name="Bergman C.M."/>
            <person name="Oliver B."/>
            <person name="Markow T.A."/>
            <person name="Kaufman T.C."/>
            <person name="Kellis M."/>
            <person name="Gelbart W."/>
            <person name="Iyer V.N."/>
            <person name="Pollard D.A."/>
            <person name="Sackton T.B."/>
            <person name="Larracuente A.M."/>
            <person name="Singh N.D."/>
            <person name="Abad J.P."/>
            <person name="Abt D.N."/>
            <person name="Adryan B."/>
            <person name="Aguade M."/>
            <person name="Akashi H."/>
            <person name="Anderson W.W."/>
            <person name="Aquadro C.F."/>
            <person name="Ardell D.H."/>
            <person name="Arguello R."/>
            <person name="Artieri C.G."/>
            <person name="Barbash D.A."/>
            <person name="Barker D."/>
            <person name="Barsanti P."/>
            <person name="Batterham P."/>
            <person name="Batzoglou S."/>
            <person name="Begun D."/>
            <person name="Bhutkar A."/>
            <person name="Blanco E."/>
            <person name="Bosak S.A."/>
            <person name="Bradley R.K."/>
            <person name="Brand A.D."/>
            <person name="Brent M.R."/>
            <person name="Brooks A.N."/>
            <person name="Brown R.H."/>
            <person name="Butlin R.K."/>
            <person name="Caggese C."/>
            <person name="Calvi B.R."/>
            <person name="Bernardo de Carvalho A."/>
            <person name="Caspi A."/>
            <person name="Castrezana S."/>
            <person name="Celniker S.E."/>
            <person name="Chang J.L."/>
            <person name="Chapple C."/>
            <person name="Chatterji S."/>
            <person name="Chinwalla A."/>
            <person name="Civetta A."/>
            <person name="Clifton S.W."/>
            <person name="Comeron J.M."/>
            <person name="Costello J.C."/>
            <person name="Coyne J.A."/>
            <person name="Daub J."/>
            <person name="David R.G."/>
            <person name="Delcher A.L."/>
            <person name="Delehaunty K."/>
            <person name="Do C.B."/>
            <person name="Ebling H."/>
            <person name="Edwards K."/>
            <person name="Eickbush T."/>
            <person name="Evans J.D."/>
            <person name="Filipski A."/>
            <person name="Findeiss S."/>
            <person name="Freyhult E."/>
            <person name="Fulton L."/>
            <person name="Fulton R."/>
            <person name="Garcia A.C."/>
            <person name="Gardiner A."/>
            <person name="Garfield D.A."/>
            <person name="Garvin B.E."/>
            <person name="Gibson G."/>
            <person name="Gilbert D."/>
            <person name="Gnerre S."/>
            <person name="Godfrey J."/>
            <person name="Good R."/>
            <person name="Gotea V."/>
            <person name="Gravely B."/>
            <person name="Greenberg A.J."/>
            <person name="Griffiths-Jones S."/>
            <person name="Gross S."/>
            <person name="Guigo R."/>
            <person name="Gustafson E.A."/>
            <person name="Haerty W."/>
            <person name="Hahn M.W."/>
            <person name="Halligan D.L."/>
            <person name="Halpern A.L."/>
            <person name="Halter G.M."/>
            <person name="Han M.V."/>
            <person name="Heger A."/>
            <person name="Hillier L."/>
            <person name="Hinrichs A.S."/>
            <person name="Holmes I."/>
            <person name="Hoskins R.A."/>
            <person name="Hubisz M.J."/>
            <person name="Hultmark D."/>
            <person name="Huntley M.A."/>
            <person name="Jaffe D.B."/>
            <person name="Jagadeeshan S."/>
            <person name="Jeck W.R."/>
            <person name="Johnson J."/>
            <person name="Jones C.D."/>
            <person name="Jordan W.C."/>
            <person name="Karpen G.H."/>
            <person name="Kataoka E."/>
            <person name="Keightley P.D."/>
            <person name="Kheradpour P."/>
            <person name="Kirkness E.F."/>
            <person name="Koerich L.B."/>
            <person name="Kristiansen K."/>
            <person name="Kudrna D."/>
            <person name="Kulathinal R.J."/>
            <person name="Kumar S."/>
            <person name="Kwok R."/>
            <person name="Lander E."/>
            <person name="Langley C.H."/>
            <person name="Lapoint R."/>
            <person name="Lazzaro B.P."/>
            <person name="Lee S.J."/>
            <person name="Levesque L."/>
            <person name="Li R."/>
            <person name="Lin C.F."/>
            <person name="Lin M.F."/>
            <person name="Lindblad-Toh K."/>
            <person name="Llopart A."/>
            <person name="Long M."/>
            <person name="Low L."/>
            <person name="Lozovsky E."/>
            <person name="Lu J."/>
            <person name="Luo M."/>
            <person name="Machado C.A."/>
            <person name="Makalowski W."/>
            <person name="Marzo M."/>
            <person name="Matsuda M."/>
            <person name="Matzkin L."/>
            <person name="McAllister B."/>
            <person name="McBride C.S."/>
            <person name="McKernan B."/>
            <person name="McKernan K."/>
            <person name="Mendez-Lago M."/>
            <person name="Minx P."/>
            <person name="Mollenhauer M.U."/>
            <person name="Montooth K."/>
            <person name="Mount S.M."/>
            <person name="Mu X."/>
            <person name="Myers E."/>
            <person name="Negre B."/>
            <person name="Newfeld S."/>
            <person name="Nielsen R."/>
            <person name="Noor M.A."/>
            <person name="O'Grady P."/>
            <person name="Pachter L."/>
            <person name="Papaceit M."/>
            <person name="Parisi M.J."/>
            <person name="Parisi M."/>
            <person name="Parts L."/>
            <person name="Pedersen J.S."/>
            <person name="Pesole G."/>
            <person name="Phillippy A.M."/>
            <person name="Ponting C.P."/>
            <person name="Pop M."/>
            <person name="Porcelli D."/>
            <person name="Powell J.R."/>
            <person name="Prohaska S."/>
            <person name="Pruitt K."/>
            <person name="Puig M."/>
            <person name="Quesneville H."/>
            <person name="Ram K.R."/>
            <person name="Rand D."/>
            <person name="Rasmussen M.D."/>
            <person name="Reed L.K."/>
            <person name="Reenan R."/>
            <person name="Reily A."/>
            <person name="Remington K.A."/>
            <person name="Rieger T.T."/>
            <person name="Ritchie M.G."/>
            <person name="Robin C."/>
            <person name="Rogers Y.H."/>
            <person name="Rohde C."/>
            <person name="Rozas J."/>
            <person name="Rubenfield M.J."/>
            <person name="Ruiz A."/>
            <person name="Russo S."/>
            <person name="Salzberg S.L."/>
            <person name="Sanchez-Gracia A."/>
            <person name="Saranga D.J."/>
            <person name="Sato H."/>
            <person name="Schaeffer S.W."/>
            <person name="Schatz M.C."/>
            <person name="Schlenke T."/>
            <person name="Schwartz R."/>
            <person name="Segarra C."/>
            <person name="Singh R.S."/>
            <person name="Sirot L."/>
            <person name="Sirota M."/>
            <person name="Sisneros N.B."/>
            <person name="Smith C.D."/>
            <person name="Smith T.F."/>
            <person name="Spieth J."/>
            <person name="Stage D.E."/>
            <person name="Stark A."/>
            <person name="Stephan W."/>
            <person name="Strausberg R.L."/>
            <person name="Strempel S."/>
            <person name="Sturgill D."/>
            <person name="Sutton G."/>
            <person name="Sutton G.G."/>
            <person name="Tao W."/>
            <person name="Teichmann S."/>
            <person name="Tobari Y.N."/>
            <person name="Tomimura Y."/>
            <person name="Tsolas J.M."/>
            <person name="Valente V.L."/>
            <person name="Venter E."/>
            <person name="Venter J.C."/>
            <person name="Vicario S."/>
            <person name="Vieira F.G."/>
            <person name="Vilella A.J."/>
            <person name="Villasante A."/>
            <person name="Walenz B."/>
            <person name="Wang J."/>
            <person name="Wasserman M."/>
            <person name="Watts T."/>
            <person name="Wilson D."/>
            <person name="Wilson R.K."/>
            <person name="Wing R.A."/>
            <person name="Wolfner M.F."/>
            <person name="Wong A."/>
            <person name="Wong G.K."/>
            <person name="Wu C.I."/>
            <person name="Wu G."/>
            <person name="Yamamoto D."/>
            <person name="Yang H.P."/>
            <person name="Yang S.P."/>
            <person name="Yorke J.A."/>
            <person name="Yoshida K."/>
            <person name="Zdobnov E."/>
            <person name="Zhang P."/>
            <person name="Zhang Y."/>
            <person name="Zimin A.V."/>
            <person name="Baldwin J."/>
            <person name="Abdouelleil A."/>
            <person name="Abdulkadir J."/>
            <person name="Abebe A."/>
            <person name="Abera B."/>
            <person name="Abreu J."/>
            <person name="Acer S.C."/>
            <person name="Aftuck L."/>
            <person name="Alexander A."/>
            <person name="An P."/>
            <person name="Anderson E."/>
            <person name="Anderson S."/>
            <person name="Arachi H."/>
            <person name="Azer M."/>
            <person name="Bachantsang P."/>
            <person name="Barry A."/>
            <person name="Bayul T."/>
            <person name="Berlin A."/>
            <person name="Bessette D."/>
            <person name="Bloom T."/>
            <person name="Blye J."/>
            <person name="Boguslavskiy L."/>
            <person name="Bonnet C."/>
            <person name="Boukhgalter B."/>
            <person name="Bourzgui I."/>
            <person name="Brown A."/>
            <person name="Cahill P."/>
            <person name="Channer S."/>
            <person name="Cheshatsang Y."/>
            <person name="Chuda L."/>
            <person name="Citroen M."/>
            <person name="Collymore A."/>
            <person name="Cooke P."/>
            <person name="Costello M."/>
            <person name="D'Aco K."/>
            <person name="Daza R."/>
            <person name="De Haan G."/>
            <person name="DeGray S."/>
            <person name="DeMaso C."/>
            <person name="Dhargay N."/>
            <person name="Dooley K."/>
            <person name="Dooley E."/>
            <person name="Doricent M."/>
            <person name="Dorje P."/>
            <person name="Dorjee K."/>
            <person name="Dupes A."/>
            <person name="Elong R."/>
            <person name="Falk J."/>
            <person name="Farina A."/>
            <person name="Faro S."/>
            <person name="Ferguson D."/>
            <person name="Fisher S."/>
            <person name="Foley C.D."/>
            <person name="Franke A."/>
            <person name="Friedrich D."/>
            <person name="Gadbois L."/>
            <person name="Gearin G."/>
            <person name="Gearin C.R."/>
            <person name="Giannoukos G."/>
            <person name="Goode T."/>
            <person name="Graham J."/>
            <person name="Grandbois E."/>
            <person name="Grewal S."/>
            <person name="Gyaltsen K."/>
            <person name="Hafez N."/>
            <person name="Hagos B."/>
            <person name="Hall J."/>
            <person name="Henson C."/>
            <person name="Hollinger A."/>
            <person name="Honan T."/>
            <person name="Huard M.D."/>
            <person name="Hughes L."/>
            <person name="Hurhula B."/>
            <person name="Husby M.E."/>
            <person name="Kamat A."/>
            <person name="Kanga B."/>
            <person name="Kashin S."/>
            <person name="Khazanovich D."/>
            <person name="Kisner P."/>
            <person name="Lance K."/>
            <person name="Lara M."/>
            <person name="Lee W."/>
            <person name="Lennon N."/>
            <person name="Letendre F."/>
            <person name="LeVine R."/>
            <person name="Lipovsky A."/>
            <person name="Liu X."/>
            <person name="Liu J."/>
            <person name="Liu S."/>
            <person name="Lokyitsang T."/>
            <person name="Lokyitsang Y."/>
            <person name="Lubonja R."/>
            <person name="Lui A."/>
            <person name="MacDonald P."/>
            <person name="Magnisalis V."/>
            <person name="Maru K."/>
            <person name="Matthews C."/>
            <person name="McCusker W."/>
            <person name="McDonough S."/>
            <person name="Mehta T."/>
            <person name="Meldrim J."/>
            <person name="Meneus L."/>
            <person name="Mihai O."/>
            <person name="Mihalev A."/>
            <person name="Mihova T."/>
            <person name="Mittelman R."/>
            <person name="Mlenga V."/>
            <person name="Montmayeur A."/>
            <person name="Mulrain L."/>
            <person name="Navidi A."/>
            <person name="Naylor J."/>
            <person name="Negash T."/>
            <person name="Nguyen T."/>
            <person name="Nguyen N."/>
            <person name="Nicol R."/>
            <person name="Norbu C."/>
            <person name="Norbu N."/>
            <person name="Novod N."/>
            <person name="O'Neill B."/>
            <person name="Osman S."/>
            <person name="Markiewicz E."/>
            <person name="Oyono O.L."/>
            <person name="Patti C."/>
            <person name="Phunkhang P."/>
            <person name="Pierre F."/>
            <person name="Priest M."/>
            <person name="Raghuraman S."/>
            <person name="Rege F."/>
            <person name="Reyes R."/>
            <person name="Rise C."/>
            <person name="Rogov P."/>
            <person name="Ross K."/>
            <person name="Ryan E."/>
            <person name="Settipalli S."/>
            <person name="Shea T."/>
            <person name="Sherpa N."/>
            <person name="Shi L."/>
            <person name="Shih D."/>
            <person name="Sparrow T."/>
            <person name="Spaulding J."/>
            <person name="Stalker J."/>
            <person name="Stange-Thomann N."/>
            <person name="Stavropoulos S."/>
            <person name="Stone C."/>
            <person name="Strader C."/>
            <person name="Tesfaye S."/>
            <person name="Thomson T."/>
            <person name="Thoulutsang Y."/>
            <person name="Thoulutsang D."/>
            <person name="Topham K."/>
            <person name="Topping I."/>
            <person name="Tsamla T."/>
            <person name="Vassiliev H."/>
            <person name="Vo A."/>
            <person name="Wangchuk T."/>
            <person name="Wangdi T."/>
            <person name="Weiand M."/>
            <person name="Wilkinson J."/>
            <person name="Wilson A."/>
            <person name="Yadav S."/>
            <person name="Young G."/>
            <person name="Yu Q."/>
            <person name="Zembek L."/>
            <person name="Zhong D."/>
            <person name="Zimmer A."/>
            <person name="Zwirko Z."/>
            <person name="Jaffe D.B."/>
            <person name="Alvarez P."/>
            <person name="Brockman W."/>
            <person name="Butler J."/>
            <person name="Chin C."/>
            <person name="Gnerre S."/>
            <person name="Grabherr M."/>
            <person name="Kleber M."/>
            <person name="Mauceli E."/>
            <person name="MacCallum I."/>
        </authorList>
    </citation>
    <scope>NUCLEOTIDE SEQUENCE [LARGE SCALE GENOMIC DNA]</scope>
    <source>
        <strain evidence="2">white501</strain>
    </source>
</reference>
<proteinExistence type="predicted"/>
<sequence>MSHRDRDRRGTSGPALRSANVDWGSEFLDLGHRIGDQLPMGWAAFNCPNARCAILVLANGHVYVTQRQRGMCKNCRKTAKKQQQVVRLPRNADIPGPISPLSNREMHYPKFQGQQMFLGGHRRAGHGLEDFRDRGHDRPMHAGEQHRPVVGGCVPAAHRRAGRQRGLLGDTPVPNKHFRLNVVVKVEPSLRIRTPIQALSDAARAKFDGVRLADERFHRPASISLVLGSDVYANLIQPGFLKIDDGLPVAQNTVFGWTVSGACTE</sequence>
<evidence type="ECO:0000313" key="1">
    <source>
        <dbReference type="EMBL" id="EDX13477.1"/>
    </source>
</evidence>
<protein>
    <submittedName>
        <fullName evidence="1">GD18699</fullName>
    </submittedName>
</protein>
<organism evidence="1 2">
    <name type="scientific">Drosophila simulans</name>
    <name type="common">Fruit fly</name>
    <dbReference type="NCBI Taxonomy" id="7240"/>
    <lineage>
        <taxon>Eukaryota</taxon>
        <taxon>Metazoa</taxon>
        <taxon>Ecdysozoa</taxon>
        <taxon>Arthropoda</taxon>
        <taxon>Hexapoda</taxon>
        <taxon>Insecta</taxon>
        <taxon>Pterygota</taxon>
        <taxon>Neoptera</taxon>
        <taxon>Endopterygota</taxon>
        <taxon>Diptera</taxon>
        <taxon>Brachycera</taxon>
        <taxon>Muscomorpha</taxon>
        <taxon>Ephydroidea</taxon>
        <taxon>Drosophilidae</taxon>
        <taxon>Drosophila</taxon>
        <taxon>Sophophora</taxon>
    </lineage>
</organism>
<keyword evidence="2" id="KW-1185">Reference proteome</keyword>
<accession>B4QV71</accession>
<dbReference type="Proteomes" id="UP000000304">
    <property type="component" value="Chromosome 3R"/>
</dbReference>
<gene>
    <name evidence="1" type="primary">Dsim\GD18699</name>
    <name evidence="1" type="ORF">Dsim_GD18699</name>
</gene>